<dbReference type="CDD" id="cd00431">
    <property type="entry name" value="cysteine_hydrolases"/>
    <property type="match status" value="1"/>
</dbReference>
<dbReference type="InterPro" id="IPR050272">
    <property type="entry name" value="Isochorismatase-like_hydrls"/>
</dbReference>
<dbReference type="InterPro" id="IPR036380">
    <property type="entry name" value="Isochorismatase-like_sf"/>
</dbReference>
<dbReference type="PANTHER" id="PTHR43540:SF1">
    <property type="entry name" value="ISOCHORISMATASE HYDROLASE"/>
    <property type="match status" value="1"/>
</dbReference>
<gene>
    <name evidence="3" type="ORF">IFM12276_34120</name>
</gene>
<dbReference type="EMBL" id="AP026978">
    <property type="protein sequence ID" value="BDU00384.1"/>
    <property type="molecule type" value="Genomic_DNA"/>
</dbReference>
<evidence type="ECO:0000259" key="2">
    <source>
        <dbReference type="Pfam" id="PF00857"/>
    </source>
</evidence>
<dbReference type="Gene3D" id="3.40.50.850">
    <property type="entry name" value="Isochorismatase-like"/>
    <property type="match status" value="1"/>
</dbReference>
<protein>
    <recommendedName>
        <fullName evidence="2">Isochorismatase-like domain-containing protein</fullName>
    </recommendedName>
</protein>
<dbReference type="Proteomes" id="UP001317870">
    <property type="component" value="Chromosome"/>
</dbReference>
<keyword evidence="1" id="KW-0378">Hydrolase</keyword>
<proteinExistence type="predicted"/>
<dbReference type="InterPro" id="IPR000868">
    <property type="entry name" value="Isochorismatase-like_dom"/>
</dbReference>
<evidence type="ECO:0000256" key="1">
    <source>
        <dbReference type="ARBA" id="ARBA00022801"/>
    </source>
</evidence>
<organism evidence="3 4">
    <name type="scientific">Nocardia sputorum</name>
    <dbReference type="NCBI Taxonomy" id="2984338"/>
    <lineage>
        <taxon>Bacteria</taxon>
        <taxon>Bacillati</taxon>
        <taxon>Actinomycetota</taxon>
        <taxon>Actinomycetes</taxon>
        <taxon>Mycobacteriales</taxon>
        <taxon>Nocardiaceae</taxon>
        <taxon>Nocardia</taxon>
    </lineage>
</organism>
<dbReference type="PANTHER" id="PTHR43540">
    <property type="entry name" value="PEROXYUREIDOACRYLATE/UREIDOACRYLATE AMIDOHYDROLASE-RELATED"/>
    <property type="match status" value="1"/>
</dbReference>
<name>A0ABM8CZD2_9NOCA</name>
<sequence length="276" mass="30861">MSAVWSTGIGRHGIGVVARQRGKRPRTRSGRSYAVLAENRSCCQLGEPMSDTALLLIDLQNSYLVQDVRDALGWPPIWRLDQIVAECRDLAEAARTAHLPVVYSRQIPSTAKMLALNPRSARHRRSRAALVPKLTAEDRHWRSQIIDAVAPQPDDLVLDKTRHSFFAYTELDPILRSMNIRRLVVAGLQTNVCVEATVRAALERNFEVAVAEDAVTTDGPALHFAALNAMRVLYVEVAPWRELLAPGAAWDVAYRTPNYGRDPAYWSDPHMPVPNR</sequence>
<reference evidence="3 4" key="1">
    <citation type="submission" date="2022-11" db="EMBL/GenBank/DDBJ databases">
        <title>Genome Sequencing of Nocardia sp. ON39_IFM12276 and assembly.</title>
        <authorList>
            <person name="Shimojima M."/>
            <person name="Toyokawa M."/>
            <person name="Uesaka K."/>
        </authorList>
    </citation>
    <scope>NUCLEOTIDE SEQUENCE [LARGE SCALE GENOMIC DNA]</scope>
    <source>
        <strain evidence="3 4">IFM 12276</strain>
    </source>
</reference>
<accession>A0ABM8CZD2</accession>
<keyword evidence="4" id="KW-1185">Reference proteome</keyword>
<evidence type="ECO:0000313" key="4">
    <source>
        <dbReference type="Proteomes" id="UP001317870"/>
    </source>
</evidence>
<dbReference type="Pfam" id="PF00857">
    <property type="entry name" value="Isochorismatase"/>
    <property type="match status" value="1"/>
</dbReference>
<feature type="domain" description="Isochorismatase-like" evidence="2">
    <location>
        <begin position="52"/>
        <end position="238"/>
    </location>
</feature>
<dbReference type="SUPFAM" id="SSF52499">
    <property type="entry name" value="Isochorismatase-like hydrolases"/>
    <property type="match status" value="1"/>
</dbReference>
<evidence type="ECO:0000313" key="3">
    <source>
        <dbReference type="EMBL" id="BDU00384.1"/>
    </source>
</evidence>